<dbReference type="OrthoDB" id="646289at2"/>
<keyword evidence="2" id="KW-0732">Signal</keyword>
<dbReference type="RefSeq" id="WP_139170363.1">
    <property type="nucleotide sequence ID" value="NZ_BKAT01000049.1"/>
</dbReference>
<protein>
    <submittedName>
        <fullName evidence="3">Uncharacterized protein</fullName>
    </submittedName>
</protein>
<feature type="signal peptide" evidence="2">
    <location>
        <begin position="1"/>
        <end position="25"/>
    </location>
</feature>
<dbReference type="PROSITE" id="PS51257">
    <property type="entry name" value="PROKAR_LIPOPROTEIN"/>
    <property type="match status" value="1"/>
</dbReference>
<evidence type="ECO:0000256" key="1">
    <source>
        <dbReference type="SAM" id="MobiDB-lite"/>
    </source>
</evidence>
<evidence type="ECO:0000313" key="4">
    <source>
        <dbReference type="Proteomes" id="UP000199656"/>
    </source>
</evidence>
<dbReference type="STRING" id="408074.SAMN05660909_04714"/>
<gene>
    <name evidence="3" type="ORF">SAMN05660909_04714</name>
</gene>
<dbReference type="EMBL" id="FNRL01000029">
    <property type="protein sequence ID" value="SEB01351.1"/>
    <property type="molecule type" value="Genomic_DNA"/>
</dbReference>
<evidence type="ECO:0000313" key="3">
    <source>
        <dbReference type="EMBL" id="SEB01351.1"/>
    </source>
</evidence>
<sequence>MQQFRLGLAMAIAVLSACNSGNPTASEQAADANTVHPAKPEGTVSVSIGNRDKDTSQITIQFQVKDLKKEKTFDQEILKDVADGDLYKVLWDQPNSVYIAVLKPNHNARYYHGSVDNGEAKILKVNTAPQRIWQYMEDSLGLGKITNTGNNLVSSYRKDIQSGKLLGAFVAEIKPADKPENVELYVEFGGVNKKMNIHVPAGSKAMIQPTKDDSHVYFSFVNGEQVEPVIDLYVDNGRLQIKTLKEIN</sequence>
<dbReference type="Proteomes" id="UP000199656">
    <property type="component" value="Unassembled WGS sequence"/>
</dbReference>
<proteinExistence type="predicted"/>
<organism evidence="3 4">
    <name type="scientific">Chitinophaga terrae</name>
    <name type="common">ex Kim and Jung 2007</name>
    <dbReference type="NCBI Taxonomy" id="408074"/>
    <lineage>
        <taxon>Bacteria</taxon>
        <taxon>Pseudomonadati</taxon>
        <taxon>Bacteroidota</taxon>
        <taxon>Chitinophagia</taxon>
        <taxon>Chitinophagales</taxon>
        <taxon>Chitinophagaceae</taxon>
        <taxon>Chitinophaga</taxon>
    </lineage>
</organism>
<evidence type="ECO:0000256" key="2">
    <source>
        <dbReference type="SAM" id="SignalP"/>
    </source>
</evidence>
<feature type="chain" id="PRO_5011673829" evidence="2">
    <location>
        <begin position="26"/>
        <end position="248"/>
    </location>
</feature>
<reference evidence="4" key="1">
    <citation type="submission" date="2016-10" db="EMBL/GenBank/DDBJ databases">
        <authorList>
            <person name="Varghese N."/>
            <person name="Submissions S."/>
        </authorList>
    </citation>
    <scope>NUCLEOTIDE SEQUENCE [LARGE SCALE GENOMIC DNA]</scope>
    <source>
        <strain evidence="4">DSM 23920</strain>
    </source>
</reference>
<dbReference type="AlphaFoldDB" id="A0A1H4FW50"/>
<accession>A0A1H4FW50</accession>
<feature type="region of interest" description="Disordered" evidence="1">
    <location>
        <begin position="23"/>
        <end position="49"/>
    </location>
</feature>
<name>A0A1H4FW50_9BACT</name>
<keyword evidence="4" id="KW-1185">Reference proteome</keyword>